<protein>
    <submittedName>
        <fullName evidence="1">Uncharacterized protein</fullName>
    </submittedName>
</protein>
<organism evidence="1 2">
    <name type="scientific">Cupriavidus numazuensis</name>
    <dbReference type="NCBI Taxonomy" id="221992"/>
    <lineage>
        <taxon>Bacteria</taxon>
        <taxon>Pseudomonadati</taxon>
        <taxon>Pseudomonadota</taxon>
        <taxon>Betaproteobacteria</taxon>
        <taxon>Burkholderiales</taxon>
        <taxon>Burkholderiaceae</taxon>
        <taxon>Cupriavidus</taxon>
    </lineage>
</organism>
<dbReference type="EMBL" id="CAJPVI010000021">
    <property type="protein sequence ID" value="CAG2149632.1"/>
    <property type="molecule type" value="Genomic_DNA"/>
</dbReference>
<accession>A0ABN7Q1V4</accession>
<dbReference type="Proteomes" id="UP000672657">
    <property type="component" value="Unassembled WGS sequence"/>
</dbReference>
<gene>
    <name evidence="1" type="ORF">LMG26411_03587</name>
</gene>
<evidence type="ECO:0000313" key="2">
    <source>
        <dbReference type="Proteomes" id="UP000672657"/>
    </source>
</evidence>
<comment type="caution">
    <text evidence="1">The sequence shown here is derived from an EMBL/GenBank/DDBJ whole genome shotgun (WGS) entry which is preliminary data.</text>
</comment>
<keyword evidence="2" id="KW-1185">Reference proteome</keyword>
<sequence>MPTWKAIGLRLYKGEHTEVWVACWDASQFLQHGKNLIRAINEGGLTVDHREKKLDKLLLIRTNNCHAKGQFHFPDIVASVGTS</sequence>
<evidence type="ECO:0000313" key="1">
    <source>
        <dbReference type="EMBL" id="CAG2149632.1"/>
    </source>
</evidence>
<proteinExistence type="predicted"/>
<reference evidence="1 2" key="1">
    <citation type="submission" date="2021-03" db="EMBL/GenBank/DDBJ databases">
        <authorList>
            <person name="Peeters C."/>
        </authorList>
    </citation>
    <scope>NUCLEOTIDE SEQUENCE [LARGE SCALE GENOMIC DNA]</scope>
    <source>
        <strain evidence="1 2">LMG 26411</strain>
    </source>
</reference>
<name>A0ABN7Q1V4_9BURK</name>